<keyword evidence="2" id="KW-0479">Metal-binding</keyword>
<dbReference type="GO" id="GO:0005634">
    <property type="term" value="C:nucleus"/>
    <property type="evidence" value="ECO:0007669"/>
    <property type="project" value="UniProtKB-SubCell"/>
</dbReference>
<sequence length="706" mass="80186">MSLDAAPQSSLPLKPQRVLACVLCQQRKVKCDRKFPCANCIRSQAQCVPATLARRRKRRRIPERELLDRLHDYEELLRQNNISFDPIHNDSIAERTNPEAGSDHELEKQEPETGRGDSVPSTTLDSEKSYGAKYFRDPDNDSDSSDDYVREIEVKRAWEETVQKDDNLLFGSRDPTVDLSVIHPDTIQIFRLWQVYLDNVNPLLKVTHTPTLQGRIIEAASNLNNVHPTLEALMFGIYSTAVASLAGDECQTSFNSSKDDLLTRFHFGCQQSLLGCGFLRTSDHDCLTALYLYMVSVSFSTVPQSLASMLGVAIRIARRMGFHSETALAECSILEAEMRRRLWWSLVTFDHRINEVSSSRSSVLDPTWDCRIPLNVNDSDLRPEMKESPVVQGTSTEAVFAVARSAFWDYMRHTMFHLNFDNPALKPLAKGPSNESSSEGSDMAQLERIIDSRYLKFCDPENPIHFMTFWSLRAQIAKYRLLEHLSSHSNSAQTESQHDAATFHALLLIECDTKIMTSPLTKRFRWLNRFYFPFPAYLQIAQDIRLRPNNKQTPQAWKSLSDNHEAWFENQPEGYNPVYWVFAKVVLQAWEACEATFKLPGRIMTPPKIVLSIRAIQAEMSRHAQKGGIEYADTNMTTGINSLAMSTSMPVGYDNQSLSFSTGLQNGSTAMRPEIYYDIGGQAPFFPDISQLDWTAFGGRPNWPGF</sequence>
<evidence type="ECO:0000256" key="4">
    <source>
        <dbReference type="ARBA" id="ARBA00023125"/>
    </source>
</evidence>
<evidence type="ECO:0000256" key="2">
    <source>
        <dbReference type="ARBA" id="ARBA00022723"/>
    </source>
</evidence>
<name>B6QET4_TALMQ</name>
<dbReference type="GO" id="GO:0000981">
    <property type="term" value="F:DNA-binding transcription factor activity, RNA polymerase II-specific"/>
    <property type="evidence" value="ECO:0007669"/>
    <property type="project" value="InterPro"/>
</dbReference>
<evidence type="ECO:0000256" key="7">
    <source>
        <dbReference type="SAM" id="MobiDB-lite"/>
    </source>
</evidence>
<dbReference type="Pfam" id="PF00172">
    <property type="entry name" value="Zn_clus"/>
    <property type="match status" value="1"/>
</dbReference>
<dbReference type="Gene3D" id="4.10.240.10">
    <property type="entry name" value="Zn(2)-C6 fungal-type DNA-binding domain"/>
    <property type="match status" value="1"/>
</dbReference>
<evidence type="ECO:0000256" key="3">
    <source>
        <dbReference type="ARBA" id="ARBA00023015"/>
    </source>
</evidence>
<dbReference type="InterPro" id="IPR007219">
    <property type="entry name" value="XnlR_reg_dom"/>
</dbReference>
<dbReference type="VEuPathDB" id="FungiDB:PMAA_080390"/>
<protein>
    <submittedName>
        <fullName evidence="9">C6 transcription factor, putative</fullName>
    </submittedName>
</protein>
<feature type="compositionally biased region" description="Basic and acidic residues" evidence="7">
    <location>
        <begin position="125"/>
        <end position="139"/>
    </location>
</feature>
<dbReference type="OrthoDB" id="2269373at2759"/>
<dbReference type="InterPro" id="IPR036864">
    <property type="entry name" value="Zn2-C6_fun-type_DNA-bd_sf"/>
</dbReference>
<keyword evidence="4" id="KW-0238">DNA-binding</keyword>
<keyword evidence="5" id="KW-0804">Transcription</keyword>
<dbReference type="CDD" id="cd12148">
    <property type="entry name" value="fungal_TF_MHR"/>
    <property type="match status" value="1"/>
</dbReference>
<dbReference type="PANTHER" id="PTHR31001:SF45">
    <property type="entry name" value="ZN(II)2CYS6 TRANSCRIPTION FACTOR (EUROFUNG)"/>
    <property type="match status" value="1"/>
</dbReference>
<evidence type="ECO:0000313" key="9">
    <source>
        <dbReference type="EMBL" id="EEA24021.1"/>
    </source>
</evidence>
<evidence type="ECO:0000256" key="6">
    <source>
        <dbReference type="ARBA" id="ARBA00023242"/>
    </source>
</evidence>
<comment type="subcellular location">
    <subcellularLocation>
        <location evidence="1">Nucleus</location>
    </subcellularLocation>
</comment>
<proteinExistence type="predicted"/>
<dbReference type="HOGENOM" id="CLU_004083_5_0_1"/>
<feature type="region of interest" description="Disordered" evidence="7">
    <location>
        <begin position="87"/>
        <end position="146"/>
    </location>
</feature>
<reference evidence="10" key="1">
    <citation type="journal article" date="2015" name="Genome Announc.">
        <title>Genome sequence of the AIDS-associated pathogen Penicillium marneffei (ATCC18224) and its near taxonomic relative Talaromyces stipitatus (ATCC10500).</title>
        <authorList>
            <person name="Nierman W.C."/>
            <person name="Fedorova-Abrams N.D."/>
            <person name="Andrianopoulos A."/>
        </authorList>
    </citation>
    <scope>NUCLEOTIDE SEQUENCE [LARGE SCALE GENOMIC DNA]</scope>
    <source>
        <strain evidence="10">ATCC 18224 / CBS 334.59 / QM 7333</strain>
    </source>
</reference>
<accession>B6QET4</accession>
<dbReference type="AlphaFoldDB" id="B6QET4"/>
<dbReference type="PhylomeDB" id="B6QET4"/>
<dbReference type="Pfam" id="PF04082">
    <property type="entry name" value="Fungal_trans"/>
    <property type="match status" value="1"/>
</dbReference>
<dbReference type="GO" id="GO:0006351">
    <property type="term" value="P:DNA-templated transcription"/>
    <property type="evidence" value="ECO:0007669"/>
    <property type="project" value="InterPro"/>
</dbReference>
<dbReference type="EMBL" id="DS995901">
    <property type="protein sequence ID" value="EEA24021.1"/>
    <property type="molecule type" value="Genomic_DNA"/>
</dbReference>
<keyword evidence="10" id="KW-1185">Reference proteome</keyword>
<dbReference type="SMART" id="SM00906">
    <property type="entry name" value="Fungal_trans"/>
    <property type="match status" value="1"/>
</dbReference>
<evidence type="ECO:0000313" key="10">
    <source>
        <dbReference type="Proteomes" id="UP000001294"/>
    </source>
</evidence>
<keyword evidence="3" id="KW-0805">Transcription regulation</keyword>
<feature type="domain" description="Zn(2)-C6 fungal-type" evidence="8">
    <location>
        <begin position="20"/>
        <end position="48"/>
    </location>
</feature>
<gene>
    <name evidence="9" type="ORF">PMAA_080390</name>
</gene>
<dbReference type="Proteomes" id="UP000001294">
    <property type="component" value="Unassembled WGS sequence"/>
</dbReference>
<dbReference type="PROSITE" id="PS50048">
    <property type="entry name" value="ZN2_CY6_FUNGAL_2"/>
    <property type="match status" value="1"/>
</dbReference>
<dbReference type="SUPFAM" id="SSF57701">
    <property type="entry name" value="Zn2/Cys6 DNA-binding domain"/>
    <property type="match status" value="1"/>
</dbReference>
<feature type="compositionally biased region" description="Basic and acidic residues" evidence="7">
    <location>
        <begin position="87"/>
        <end position="115"/>
    </location>
</feature>
<dbReference type="SMART" id="SM00066">
    <property type="entry name" value="GAL4"/>
    <property type="match status" value="1"/>
</dbReference>
<keyword evidence="6" id="KW-0539">Nucleus</keyword>
<evidence type="ECO:0000256" key="5">
    <source>
        <dbReference type="ARBA" id="ARBA00023163"/>
    </source>
</evidence>
<dbReference type="InterPro" id="IPR001138">
    <property type="entry name" value="Zn2Cys6_DnaBD"/>
</dbReference>
<evidence type="ECO:0000259" key="8">
    <source>
        <dbReference type="PROSITE" id="PS50048"/>
    </source>
</evidence>
<dbReference type="InterPro" id="IPR050613">
    <property type="entry name" value="Sec_Metabolite_Reg"/>
</dbReference>
<dbReference type="GO" id="GO:0003677">
    <property type="term" value="F:DNA binding"/>
    <property type="evidence" value="ECO:0007669"/>
    <property type="project" value="UniProtKB-KW"/>
</dbReference>
<dbReference type="GO" id="GO:0008270">
    <property type="term" value="F:zinc ion binding"/>
    <property type="evidence" value="ECO:0007669"/>
    <property type="project" value="InterPro"/>
</dbReference>
<dbReference type="CDD" id="cd00067">
    <property type="entry name" value="GAL4"/>
    <property type="match status" value="1"/>
</dbReference>
<dbReference type="PANTHER" id="PTHR31001">
    <property type="entry name" value="UNCHARACTERIZED TRANSCRIPTIONAL REGULATORY PROTEIN"/>
    <property type="match status" value="1"/>
</dbReference>
<organism evidence="9 10">
    <name type="scientific">Talaromyces marneffei (strain ATCC 18224 / CBS 334.59 / QM 7333)</name>
    <name type="common">Penicillium marneffei</name>
    <dbReference type="NCBI Taxonomy" id="441960"/>
    <lineage>
        <taxon>Eukaryota</taxon>
        <taxon>Fungi</taxon>
        <taxon>Dikarya</taxon>
        <taxon>Ascomycota</taxon>
        <taxon>Pezizomycotina</taxon>
        <taxon>Eurotiomycetes</taxon>
        <taxon>Eurotiomycetidae</taxon>
        <taxon>Eurotiales</taxon>
        <taxon>Trichocomaceae</taxon>
        <taxon>Talaromyces</taxon>
        <taxon>Talaromyces sect. Talaromyces</taxon>
    </lineage>
</organism>
<evidence type="ECO:0000256" key="1">
    <source>
        <dbReference type="ARBA" id="ARBA00004123"/>
    </source>
</evidence>